<dbReference type="InterPro" id="IPR000847">
    <property type="entry name" value="LysR_HTH_N"/>
</dbReference>
<gene>
    <name evidence="6" type="ORF">V466_27265</name>
</gene>
<dbReference type="PRINTS" id="PR00039">
    <property type="entry name" value="HTHLYSR"/>
</dbReference>
<dbReference type="GO" id="GO:0003677">
    <property type="term" value="F:DNA binding"/>
    <property type="evidence" value="ECO:0007669"/>
    <property type="project" value="UniProtKB-KW"/>
</dbReference>
<comment type="similarity">
    <text evidence="1">Belongs to the LysR transcriptional regulatory family.</text>
</comment>
<keyword evidence="4" id="KW-0804">Transcription</keyword>
<dbReference type="InterPro" id="IPR036390">
    <property type="entry name" value="WH_DNA-bd_sf"/>
</dbReference>
<dbReference type="SUPFAM" id="SSF53850">
    <property type="entry name" value="Periplasmic binding protein-like II"/>
    <property type="match status" value="1"/>
</dbReference>
<reference evidence="6 7" key="1">
    <citation type="submission" date="2013-12" db="EMBL/GenBank/DDBJ databases">
        <authorList>
            <person name="Formusa P.A."/>
            <person name="Habash M."/>
            <person name="Lee H."/>
            <person name="Trevors J.T."/>
        </authorList>
    </citation>
    <scope>NUCLEOTIDE SEQUENCE [LARGE SCALE GENOMIC DNA]</scope>
    <source>
        <strain evidence="6 7">PD30</strain>
    </source>
</reference>
<dbReference type="SUPFAM" id="SSF46785">
    <property type="entry name" value="Winged helix' DNA-binding domain"/>
    <property type="match status" value="1"/>
</dbReference>
<evidence type="ECO:0000256" key="4">
    <source>
        <dbReference type="ARBA" id="ARBA00023163"/>
    </source>
</evidence>
<evidence type="ECO:0000313" key="7">
    <source>
        <dbReference type="Proteomes" id="UP000026739"/>
    </source>
</evidence>
<evidence type="ECO:0000313" key="6">
    <source>
        <dbReference type="EMBL" id="KDD65819.1"/>
    </source>
</evidence>
<evidence type="ECO:0000256" key="2">
    <source>
        <dbReference type="ARBA" id="ARBA00023015"/>
    </source>
</evidence>
<dbReference type="CDD" id="cd08465">
    <property type="entry name" value="PBP2_ToxR"/>
    <property type="match status" value="1"/>
</dbReference>
<name>A0A059KVN8_9PSED</name>
<accession>A0A059KVN8</accession>
<dbReference type="Gene3D" id="1.10.10.10">
    <property type="entry name" value="Winged helix-like DNA-binding domain superfamily/Winged helix DNA-binding domain"/>
    <property type="match status" value="1"/>
</dbReference>
<keyword evidence="3" id="KW-0238">DNA-binding</keyword>
<keyword evidence="2" id="KW-0805">Transcription regulation</keyword>
<dbReference type="InterPro" id="IPR005119">
    <property type="entry name" value="LysR_subst-bd"/>
</dbReference>
<dbReference type="RefSeq" id="WP_033061411.1">
    <property type="nucleotide sequence ID" value="NZ_AZQQ01000105.1"/>
</dbReference>
<dbReference type="eggNOG" id="COG0583">
    <property type="taxonomic scope" value="Bacteria"/>
</dbReference>
<dbReference type="Proteomes" id="UP000026739">
    <property type="component" value="Unassembled WGS sequence"/>
</dbReference>
<sequence>MHQMNDLRRVDLNLLVILDALLSEQHVTRAAERLHLSQPAVSHALARLRDLLGDPLLVRAGASLVPTPRALELMAPLAEALAQVQSLLAPNTFDQATAKRTFRLAMSDYGAAIVLPGLIRTLRREAPGIDLQISHASREGMIEGVLNGDIDVAAGVFPELPNELRSTPLFEEHYACLLDRNSLPADGVLDRNSLPADGVLDRNTLPADGVLDRNSLPADGVLDRNSLPADGVLDLPTYLARPHVLLEMRGSGTPEIERALTALRERRRVAISLPHWSVAPEFISGTDLILTVASRGLLNIDEQSLIVVPPPFHIPSFTFVLVWHKRRGGDQALNWLNGRIGEGIGHE</sequence>
<dbReference type="AlphaFoldDB" id="A0A059KVN8"/>
<comment type="caution">
    <text evidence="6">The sequence shown here is derived from an EMBL/GenBank/DDBJ whole genome shotgun (WGS) entry which is preliminary data.</text>
</comment>
<dbReference type="PROSITE" id="PS50931">
    <property type="entry name" value="HTH_LYSR"/>
    <property type="match status" value="1"/>
</dbReference>
<organism evidence="6 7">
    <name type="scientific">Pseudomonas mandelii PD30</name>
    <dbReference type="NCBI Taxonomy" id="1419583"/>
    <lineage>
        <taxon>Bacteria</taxon>
        <taxon>Pseudomonadati</taxon>
        <taxon>Pseudomonadota</taxon>
        <taxon>Gammaproteobacteria</taxon>
        <taxon>Pseudomonadales</taxon>
        <taxon>Pseudomonadaceae</taxon>
        <taxon>Pseudomonas</taxon>
    </lineage>
</organism>
<feature type="domain" description="HTH lysR-type" evidence="5">
    <location>
        <begin position="10"/>
        <end position="67"/>
    </location>
</feature>
<protein>
    <submittedName>
        <fullName evidence="6">LysR family transcriptional regulator</fullName>
    </submittedName>
</protein>
<dbReference type="EMBL" id="AZQQ01000105">
    <property type="protein sequence ID" value="KDD65819.1"/>
    <property type="molecule type" value="Genomic_DNA"/>
</dbReference>
<dbReference type="Pfam" id="PF00126">
    <property type="entry name" value="HTH_1"/>
    <property type="match status" value="1"/>
</dbReference>
<dbReference type="InterPro" id="IPR036388">
    <property type="entry name" value="WH-like_DNA-bd_sf"/>
</dbReference>
<dbReference type="GO" id="GO:0003700">
    <property type="term" value="F:DNA-binding transcription factor activity"/>
    <property type="evidence" value="ECO:0007669"/>
    <property type="project" value="InterPro"/>
</dbReference>
<dbReference type="Pfam" id="PF03466">
    <property type="entry name" value="LysR_substrate"/>
    <property type="match status" value="1"/>
</dbReference>
<evidence type="ECO:0000256" key="3">
    <source>
        <dbReference type="ARBA" id="ARBA00023125"/>
    </source>
</evidence>
<evidence type="ECO:0000256" key="1">
    <source>
        <dbReference type="ARBA" id="ARBA00009437"/>
    </source>
</evidence>
<dbReference type="Gene3D" id="3.40.190.10">
    <property type="entry name" value="Periplasmic binding protein-like II"/>
    <property type="match status" value="2"/>
</dbReference>
<proteinExistence type="inferred from homology"/>
<evidence type="ECO:0000259" key="5">
    <source>
        <dbReference type="PROSITE" id="PS50931"/>
    </source>
</evidence>
<dbReference type="PANTHER" id="PTHR30118:SF15">
    <property type="entry name" value="TRANSCRIPTIONAL REGULATORY PROTEIN"/>
    <property type="match status" value="1"/>
</dbReference>
<dbReference type="PANTHER" id="PTHR30118">
    <property type="entry name" value="HTH-TYPE TRANSCRIPTIONAL REGULATOR LEUO-RELATED"/>
    <property type="match status" value="1"/>
</dbReference>
<dbReference type="InterPro" id="IPR050389">
    <property type="entry name" value="LysR-type_TF"/>
</dbReference>